<dbReference type="InterPro" id="IPR000916">
    <property type="entry name" value="Bet_v_I/MLP"/>
</dbReference>
<evidence type="ECO:0000256" key="2">
    <source>
        <dbReference type="ARBA" id="ARBA00022679"/>
    </source>
</evidence>
<comment type="caution">
    <text evidence="7">The sequence shown here is derived from an EMBL/GenBank/DDBJ whole genome shotgun (WGS) entry which is preliminary data.</text>
</comment>
<dbReference type="PROSITE" id="PS51285">
    <property type="entry name" value="AGC_KINASE_CTER"/>
    <property type="match status" value="1"/>
</dbReference>
<evidence type="ECO:0000256" key="1">
    <source>
        <dbReference type="ARBA" id="ARBA00022527"/>
    </source>
</evidence>
<dbReference type="SMART" id="SM01037">
    <property type="entry name" value="Bet_v_1"/>
    <property type="match status" value="1"/>
</dbReference>
<organism evidence="7 8">
    <name type="scientific">Mikania micrantha</name>
    <name type="common">bitter vine</name>
    <dbReference type="NCBI Taxonomy" id="192012"/>
    <lineage>
        <taxon>Eukaryota</taxon>
        <taxon>Viridiplantae</taxon>
        <taxon>Streptophyta</taxon>
        <taxon>Embryophyta</taxon>
        <taxon>Tracheophyta</taxon>
        <taxon>Spermatophyta</taxon>
        <taxon>Magnoliopsida</taxon>
        <taxon>eudicotyledons</taxon>
        <taxon>Gunneridae</taxon>
        <taxon>Pentapetalae</taxon>
        <taxon>asterids</taxon>
        <taxon>campanulids</taxon>
        <taxon>Asterales</taxon>
        <taxon>Asteraceae</taxon>
        <taxon>Asteroideae</taxon>
        <taxon>Heliantheae alliance</taxon>
        <taxon>Eupatorieae</taxon>
        <taxon>Mikania</taxon>
    </lineage>
</organism>
<keyword evidence="4" id="KW-0418">Kinase</keyword>
<dbReference type="GO" id="GO:0005524">
    <property type="term" value="F:ATP binding"/>
    <property type="evidence" value="ECO:0007669"/>
    <property type="project" value="UniProtKB-KW"/>
</dbReference>
<keyword evidence="3" id="KW-0547">Nucleotide-binding</keyword>
<gene>
    <name evidence="7" type="ORF">E3N88_40574</name>
</gene>
<proteinExistence type="predicted"/>
<dbReference type="InterPro" id="IPR000961">
    <property type="entry name" value="AGC-kinase_C"/>
</dbReference>
<dbReference type="OrthoDB" id="1858121at2759"/>
<evidence type="ECO:0000256" key="4">
    <source>
        <dbReference type="ARBA" id="ARBA00022777"/>
    </source>
</evidence>
<keyword evidence="8" id="KW-1185">Reference proteome</keyword>
<dbReference type="InterPro" id="IPR023393">
    <property type="entry name" value="START-like_dom_sf"/>
</dbReference>
<dbReference type="PANTHER" id="PTHR31907">
    <property type="entry name" value="MLP-LIKE PROTEIN 423"/>
    <property type="match status" value="1"/>
</dbReference>
<accession>A0A5N6LN40</accession>
<feature type="domain" description="AGC-kinase C-terminal" evidence="6">
    <location>
        <begin position="170"/>
        <end position="201"/>
    </location>
</feature>
<dbReference type="SUPFAM" id="SSF55961">
    <property type="entry name" value="Bet v1-like"/>
    <property type="match status" value="1"/>
</dbReference>
<reference evidence="7 8" key="1">
    <citation type="submission" date="2019-05" db="EMBL/GenBank/DDBJ databases">
        <title>Mikania micrantha, genome provides insights into the molecular mechanism of rapid growth.</title>
        <authorList>
            <person name="Liu B."/>
        </authorList>
    </citation>
    <scope>NUCLEOTIDE SEQUENCE [LARGE SCALE GENOMIC DNA]</scope>
    <source>
        <strain evidence="7">NLD-2019</strain>
        <tissue evidence="7">Leaf</tissue>
    </source>
</reference>
<keyword evidence="2" id="KW-0808">Transferase</keyword>
<evidence type="ECO:0000313" key="7">
    <source>
        <dbReference type="EMBL" id="KAD2393597.1"/>
    </source>
</evidence>
<dbReference type="EMBL" id="SZYD01000019">
    <property type="protein sequence ID" value="KAD2393597.1"/>
    <property type="molecule type" value="Genomic_DNA"/>
</dbReference>
<dbReference type="Proteomes" id="UP000326396">
    <property type="component" value="Linkage Group LG9"/>
</dbReference>
<dbReference type="AlphaFoldDB" id="A0A5N6LN40"/>
<dbReference type="GO" id="GO:0004674">
    <property type="term" value="F:protein serine/threonine kinase activity"/>
    <property type="evidence" value="ECO:0007669"/>
    <property type="project" value="UniProtKB-KW"/>
</dbReference>
<evidence type="ECO:0000256" key="3">
    <source>
        <dbReference type="ARBA" id="ARBA00022741"/>
    </source>
</evidence>
<evidence type="ECO:0000256" key="5">
    <source>
        <dbReference type="ARBA" id="ARBA00022840"/>
    </source>
</evidence>
<keyword evidence="5" id="KW-0067">ATP-binding</keyword>
<dbReference type="Gene3D" id="3.30.530.20">
    <property type="match status" value="2"/>
</dbReference>
<sequence>MGLSGKRFSKSMSNAMGMSFMDSLADLLIIAPEFIKSCELQEGEWGAVGSIVHEGDLLTIYKSFKVHLHVNGTDDKITVTWTFVYDKPNDDIPDPDSLAEAVQNVTKYVETRLNLDLVANIKIPQLQLMFPAAPRVACRRLAASGRRLPAKRCCVPTDRPLTSSHTHGLRGVKWDMLYEMEAAYKPIVTGELDTQNFEKFP</sequence>
<protein>
    <recommendedName>
        <fullName evidence="6">AGC-kinase C-terminal domain-containing protein</fullName>
    </recommendedName>
</protein>
<dbReference type="Pfam" id="PF00407">
    <property type="entry name" value="Bet_v_1"/>
    <property type="match status" value="1"/>
</dbReference>
<evidence type="ECO:0000313" key="8">
    <source>
        <dbReference type="Proteomes" id="UP000326396"/>
    </source>
</evidence>
<name>A0A5N6LN40_9ASTR</name>
<evidence type="ECO:0000259" key="6">
    <source>
        <dbReference type="PROSITE" id="PS51285"/>
    </source>
</evidence>
<keyword evidence="1" id="KW-0723">Serine/threonine-protein kinase</keyword>
<dbReference type="GO" id="GO:0006952">
    <property type="term" value="P:defense response"/>
    <property type="evidence" value="ECO:0007669"/>
    <property type="project" value="InterPro"/>
</dbReference>
<dbReference type="InterPro" id="IPR051761">
    <property type="entry name" value="MLP-like_ligand-binding"/>
</dbReference>